<feature type="chain" id="PRO_5035899954" description="Ubiquitin-like domain-containing protein" evidence="7">
    <location>
        <begin position="23"/>
        <end position="292"/>
    </location>
</feature>
<evidence type="ECO:0000259" key="8">
    <source>
        <dbReference type="PROSITE" id="PS50053"/>
    </source>
</evidence>
<keyword evidence="5" id="KW-0256">Endoplasmic reticulum</keyword>
<evidence type="ECO:0000256" key="1">
    <source>
        <dbReference type="ARBA" id="ARBA00004240"/>
    </source>
</evidence>
<keyword evidence="10" id="KW-1185">Reference proteome</keyword>
<feature type="signal peptide" evidence="7">
    <location>
        <begin position="1"/>
        <end position="22"/>
    </location>
</feature>
<name>A0A8S1DWZ1_9INSE</name>
<evidence type="ECO:0000313" key="9">
    <source>
        <dbReference type="EMBL" id="CAB3384578.1"/>
    </source>
</evidence>
<dbReference type="PROSITE" id="PS50053">
    <property type="entry name" value="UBIQUITIN_2"/>
    <property type="match status" value="1"/>
</dbReference>
<keyword evidence="4 7" id="KW-0732">Signal</keyword>
<dbReference type="EMBL" id="CADEPI010000359">
    <property type="protein sequence ID" value="CAB3384578.1"/>
    <property type="molecule type" value="Genomic_DNA"/>
</dbReference>
<keyword evidence="3" id="KW-0879">Wnt signaling pathway</keyword>
<comment type="caution">
    <text evidence="9">The sequence shown here is derived from an EMBL/GenBank/DDBJ whole genome shotgun (WGS) entry which is preliminary data.</text>
</comment>
<dbReference type="PANTHER" id="PTHR17600">
    <property type="entry name" value="MESODERM DEVELOPMENT CANDIDATE 2"/>
    <property type="match status" value="1"/>
</dbReference>
<dbReference type="OrthoDB" id="75833at2759"/>
<dbReference type="PANTHER" id="PTHR17600:SF2">
    <property type="entry name" value="LRP CHAPERONE MESD"/>
    <property type="match status" value="1"/>
</dbReference>
<dbReference type="Gene3D" id="6.10.250.640">
    <property type="match status" value="1"/>
</dbReference>
<dbReference type="CDD" id="cd17039">
    <property type="entry name" value="Ubl_ubiquitin_like"/>
    <property type="match status" value="1"/>
</dbReference>
<proteinExistence type="inferred from homology"/>
<dbReference type="InterPro" id="IPR029071">
    <property type="entry name" value="Ubiquitin-like_domsf"/>
</dbReference>
<comment type="subcellular location">
    <subcellularLocation>
        <location evidence="1">Endoplasmic reticulum</location>
    </subcellularLocation>
</comment>
<evidence type="ECO:0000256" key="6">
    <source>
        <dbReference type="ARBA" id="ARBA00023186"/>
    </source>
</evidence>
<dbReference type="InterPro" id="IPR019330">
    <property type="entry name" value="MESD"/>
</dbReference>
<reference evidence="9 10" key="1">
    <citation type="submission" date="2020-04" db="EMBL/GenBank/DDBJ databases">
        <authorList>
            <person name="Alioto T."/>
            <person name="Alioto T."/>
            <person name="Gomez Garrido J."/>
        </authorList>
    </citation>
    <scope>NUCLEOTIDE SEQUENCE [LARGE SCALE GENOMIC DNA]</scope>
</reference>
<evidence type="ECO:0000256" key="4">
    <source>
        <dbReference type="ARBA" id="ARBA00022729"/>
    </source>
</evidence>
<gene>
    <name evidence="9" type="ORF">CLODIP_2_CD02681</name>
</gene>
<evidence type="ECO:0000256" key="3">
    <source>
        <dbReference type="ARBA" id="ARBA00022687"/>
    </source>
</evidence>
<sequence>MRAMRGLLLLFLVSVVFICCSSKKAPDGSKPEWAKKDIRDYSDADMERLLDQWEEDDEPLEDDELPEHLRPQPKIDLSQLDMSDPEKLLKMTKKGKTLMAFVNVDPAYPREKTEEVTQLWQSSLRNNHIQAERYLIGDNRAIFMFKDGSVAWEAKDFLVEQEGCQEVVIENKKYPGLKLNLKMKREELTNQPTSVLESSCSPASNYKRIMAQLHLQVRHRKSTFWVQCPASGTVQSVKDVIHSVTSIPSKDFKLFTEDNVLLEEEILLSQLKFKPENHDFPLVQEIDRDNIN</sequence>
<dbReference type="InterPro" id="IPR000626">
    <property type="entry name" value="Ubiquitin-like_dom"/>
</dbReference>
<dbReference type="SUPFAM" id="SSF54236">
    <property type="entry name" value="Ubiquitin-like"/>
    <property type="match status" value="1"/>
</dbReference>
<dbReference type="Gene3D" id="3.10.20.90">
    <property type="entry name" value="Phosphatidylinositol 3-kinase Catalytic Subunit, Chain A, domain 1"/>
    <property type="match status" value="1"/>
</dbReference>
<dbReference type="Proteomes" id="UP000494165">
    <property type="component" value="Unassembled WGS sequence"/>
</dbReference>
<comment type="similarity">
    <text evidence="2">Belongs to the MESD family.</text>
</comment>
<dbReference type="AlphaFoldDB" id="A0A8S1DWZ1"/>
<keyword evidence="6" id="KW-0143">Chaperone</keyword>
<dbReference type="GO" id="GO:0016055">
    <property type="term" value="P:Wnt signaling pathway"/>
    <property type="evidence" value="ECO:0007669"/>
    <property type="project" value="UniProtKB-KW"/>
</dbReference>
<dbReference type="GO" id="GO:0006457">
    <property type="term" value="P:protein folding"/>
    <property type="evidence" value="ECO:0007669"/>
    <property type="project" value="InterPro"/>
</dbReference>
<dbReference type="FunFam" id="3.30.70.260:FF:000031">
    <property type="entry name" value="LDLR chaperone MESD"/>
    <property type="match status" value="1"/>
</dbReference>
<evidence type="ECO:0000256" key="2">
    <source>
        <dbReference type="ARBA" id="ARBA00011068"/>
    </source>
</evidence>
<evidence type="ECO:0000256" key="5">
    <source>
        <dbReference type="ARBA" id="ARBA00022824"/>
    </source>
</evidence>
<protein>
    <recommendedName>
        <fullName evidence="8">Ubiquitin-like domain-containing protein</fullName>
    </recommendedName>
</protein>
<evidence type="ECO:0000313" key="10">
    <source>
        <dbReference type="Proteomes" id="UP000494165"/>
    </source>
</evidence>
<dbReference type="Gene3D" id="3.30.70.260">
    <property type="match status" value="1"/>
</dbReference>
<accession>A0A8S1DWZ1</accession>
<dbReference type="Pfam" id="PF10185">
    <property type="entry name" value="Mesd"/>
    <property type="match status" value="1"/>
</dbReference>
<feature type="domain" description="Ubiquitin-like" evidence="8">
    <location>
        <begin position="213"/>
        <end position="277"/>
    </location>
</feature>
<evidence type="ECO:0000256" key="7">
    <source>
        <dbReference type="SAM" id="SignalP"/>
    </source>
</evidence>
<dbReference type="GO" id="GO:0005783">
    <property type="term" value="C:endoplasmic reticulum"/>
    <property type="evidence" value="ECO:0007669"/>
    <property type="project" value="UniProtKB-SubCell"/>
</dbReference>
<organism evidence="9 10">
    <name type="scientific">Cloeon dipterum</name>
    <dbReference type="NCBI Taxonomy" id="197152"/>
    <lineage>
        <taxon>Eukaryota</taxon>
        <taxon>Metazoa</taxon>
        <taxon>Ecdysozoa</taxon>
        <taxon>Arthropoda</taxon>
        <taxon>Hexapoda</taxon>
        <taxon>Insecta</taxon>
        <taxon>Pterygota</taxon>
        <taxon>Palaeoptera</taxon>
        <taxon>Ephemeroptera</taxon>
        <taxon>Pisciforma</taxon>
        <taxon>Baetidae</taxon>
        <taxon>Cloeon</taxon>
    </lineage>
</organism>